<evidence type="ECO:0000313" key="2">
    <source>
        <dbReference type="Proteomes" id="UP000749559"/>
    </source>
</evidence>
<dbReference type="OrthoDB" id="188124at2759"/>
<protein>
    <submittedName>
        <fullName evidence="1">Uncharacterized protein</fullName>
    </submittedName>
</protein>
<sequence length="492" mass="53959">MACSLSKCSLLVKIGLMFMVNRIHVCAVKTIVLKPVVSDGTDVAFIMVPGAYVSGEQYADLGVALQNASPHKLWIGLTTDYTGNLVNPIELGVAVVDAKQKLIEAGMPGSAKVFLAGHSLGGVFLKRFVHTHVASTAGMVLYGAYFSKGELASFPVPTLTLSGDLDGLTRITRIASQFKELMSYVAHNNTDGIWRFPTVILSGINHSQYFTGNIPSKVIKYDITPELDGPTAREMIAEATIAFMIKTLGLPKLRLQHATSHLAKYYTENEGRMEPIFDLFDLEKTDGSSGFSKIAQRVISGLPKENWNKLQVFNEVHSGVQFISDKPTLKIVGNQAVIATYSDVVYPENNMDSSTVNESATNVTIKMKTSEAIQEQLNGNLRFNTSVSCQDINKMAYDLARSLSSALALQRFSAMNYTINFAEDKVVENGPEFLNEELEFSQNDKSIVIRSTALKTSLDAPFKCIAGVYYCQVISPARLLEFIYVDSLRGHT</sequence>
<dbReference type="InterPro" id="IPR029059">
    <property type="entry name" value="AB_hydrolase_5"/>
</dbReference>
<reference evidence="1" key="1">
    <citation type="submission" date="2022-03" db="EMBL/GenBank/DDBJ databases">
        <authorList>
            <person name="Martin C."/>
        </authorList>
    </citation>
    <scope>NUCLEOTIDE SEQUENCE</scope>
</reference>
<evidence type="ECO:0000313" key="1">
    <source>
        <dbReference type="EMBL" id="CAH1783497.1"/>
    </source>
</evidence>
<keyword evidence="2" id="KW-1185">Reference proteome</keyword>
<dbReference type="Gene3D" id="3.40.50.1820">
    <property type="entry name" value="alpha/beta hydrolase"/>
    <property type="match status" value="1"/>
</dbReference>
<name>A0A8J1T7R8_OWEFU</name>
<dbReference type="Pfam" id="PF12695">
    <property type="entry name" value="Abhydrolase_5"/>
    <property type="match status" value="1"/>
</dbReference>
<comment type="caution">
    <text evidence="1">The sequence shown here is derived from an EMBL/GenBank/DDBJ whole genome shotgun (WGS) entry which is preliminary data.</text>
</comment>
<gene>
    <name evidence="1" type="ORF">OFUS_LOCUS9837</name>
</gene>
<dbReference type="EMBL" id="CAIIXF020000005">
    <property type="protein sequence ID" value="CAH1783497.1"/>
    <property type="molecule type" value="Genomic_DNA"/>
</dbReference>
<dbReference type="GO" id="GO:0016787">
    <property type="term" value="F:hydrolase activity"/>
    <property type="evidence" value="ECO:0007669"/>
    <property type="project" value="InterPro"/>
</dbReference>
<dbReference type="Proteomes" id="UP000749559">
    <property type="component" value="Unassembled WGS sequence"/>
</dbReference>
<dbReference type="InterPro" id="IPR029058">
    <property type="entry name" value="AB_hydrolase_fold"/>
</dbReference>
<proteinExistence type="predicted"/>
<organism evidence="1 2">
    <name type="scientific">Owenia fusiformis</name>
    <name type="common">Polychaete worm</name>
    <dbReference type="NCBI Taxonomy" id="6347"/>
    <lineage>
        <taxon>Eukaryota</taxon>
        <taxon>Metazoa</taxon>
        <taxon>Spiralia</taxon>
        <taxon>Lophotrochozoa</taxon>
        <taxon>Annelida</taxon>
        <taxon>Polychaeta</taxon>
        <taxon>Sedentaria</taxon>
        <taxon>Canalipalpata</taxon>
        <taxon>Sabellida</taxon>
        <taxon>Oweniida</taxon>
        <taxon>Oweniidae</taxon>
        <taxon>Owenia</taxon>
    </lineage>
</organism>
<accession>A0A8J1T7R8</accession>
<dbReference type="SUPFAM" id="SSF53474">
    <property type="entry name" value="alpha/beta-Hydrolases"/>
    <property type="match status" value="1"/>
</dbReference>
<dbReference type="AlphaFoldDB" id="A0A8J1T7R8"/>